<gene>
    <name evidence="2" type="ordered locus">KSE_15020</name>
</gene>
<proteinExistence type="predicted"/>
<dbReference type="CDD" id="cd01300">
    <property type="entry name" value="YtcJ_like"/>
    <property type="match status" value="1"/>
</dbReference>
<name>E4N7Z8_KITSK</name>
<dbReference type="Pfam" id="PF07969">
    <property type="entry name" value="Amidohydro_3"/>
    <property type="match status" value="1"/>
</dbReference>
<dbReference type="RefSeq" id="WP_014134647.1">
    <property type="nucleotide sequence ID" value="NC_016109.1"/>
</dbReference>
<dbReference type="PANTHER" id="PTHR22642:SF2">
    <property type="entry name" value="PROTEIN LONG AFTER FAR-RED 3"/>
    <property type="match status" value="1"/>
</dbReference>
<evidence type="ECO:0000313" key="3">
    <source>
        <dbReference type="Proteomes" id="UP000007076"/>
    </source>
</evidence>
<dbReference type="eggNOG" id="COG1574">
    <property type="taxonomic scope" value="Bacteria"/>
</dbReference>
<accession>E4N7Z8</accession>
<dbReference type="Proteomes" id="UP000007076">
    <property type="component" value="Chromosome"/>
</dbReference>
<dbReference type="PANTHER" id="PTHR22642">
    <property type="entry name" value="IMIDAZOLONEPROPIONASE"/>
    <property type="match status" value="1"/>
</dbReference>
<dbReference type="AlphaFoldDB" id="E4N7Z8"/>
<dbReference type="Gene3D" id="3.10.310.70">
    <property type="match status" value="1"/>
</dbReference>
<evidence type="ECO:0000313" key="2">
    <source>
        <dbReference type="EMBL" id="BAJ27329.1"/>
    </source>
</evidence>
<evidence type="ECO:0000259" key="1">
    <source>
        <dbReference type="Pfam" id="PF07969"/>
    </source>
</evidence>
<feature type="domain" description="Amidohydrolase 3" evidence="1">
    <location>
        <begin position="54"/>
        <end position="531"/>
    </location>
</feature>
<reference evidence="2 3" key="1">
    <citation type="journal article" date="2010" name="DNA Res.">
        <title>Genome sequence of Kitasatospora setae NBRC 14216T: an evolutionary snapshot of the family Streptomycetaceae.</title>
        <authorList>
            <person name="Ichikawa N."/>
            <person name="Oguchi A."/>
            <person name="Ikeda H."/>
            <person name="Ishikawa J."/>
            <person name="Kitani S."/>
            <person name="Watanabe Y."/>
            <person name="Nakamura S."/>
            <person name="Katano Y."/>
            <person name="Kishi E."/>
            <person name="Sasagawa M."/>
            <person name="Ankai A."/>
            <person name="Fukui S."/>
            <person name="Hashimoto Y."/>
            <person name="Kamata S."/>
            <person name="Otoguro M."/>
            <person name="Tanikawa S."/>
            <person name="Nihira T."/>
            <person name="Horinouchi S."/>
            <person name="Ohnishi Y."/>
            <person name="Hayakawa M."/>
            <person name="Kuzuyama T."/>
            <person name="Arisawa A."/>
            <person name="Nomoto F."/>
            <person name="Miura H."/>
            <person name="Takahashi Y."/>
            <person name="Fujita N."/>
        </authorList>
    </citation>
    <scope>NUCLEOTIDE SEQUENCE [LARGE SCALE GENOMIC DNA]</scope>
    <source>
        <strain evidence="3">ATCC 33774 / DSM 43861 / JCM 3304 / KCC A-0304 / NBRC 14216 / KM-6054</strain>
    </source>
</reference>
<keyword evidence="3" id="KW-1185">Reference proteome</keyword>
<dbReference type="Gene3D" id="3.20.20.140">
    <property type="entry name" value="Metal-dependent hydrolases"/>
    <property type="match status" value="1"/>
</dbReference>
<dbReference type="SUPFAM" id="SSF51338">
    <property type="entry name" value="Composite domain of metallo-dependent hydrolases"/>
    <property type="match status" value="1"/>
</dbReference>
<dbReference type="STRING" id="452652.KSE_15020"/>
<dbReference type="InterPro" id="IPR033932">
    <property type="entry name" value="YtcJ-like"/>
</dbReference>
<dbReference type="HOGENOM" id="CLU_009942_6_1_11"/>
<protein>
    <submittedName>
        <fullName evidence="2">Putative peptidase M38 family protein</fullName>
    </submittedName>
</protein>
<dbReference type="GO" id="GO:0016810">
    <property type="term" value="F:hydrolase activity, acting on carbon-nitrogen (but not peptide) bonds"/>
    <property type="evidence" value="ECO:0007669"/>
    <property type="project" value="InterPro"/>
</dbReference>
<dbReference type="InterPro" id="IPR011059">
    <property type="entry name" value="Metal-dep_hydrolase_composite"/>
</dbReference>
<dbReference type="Gene3D" id="2.30.40.10">
    <property type="entry name" value="Urease, subunit C, domain 1"/>
    <property type="match status" value="1"/>
</dbReference>
<dbReference type="KEGG" id="ksk:KSE_15020"/>
<organism evidence="2 3">
    <name type="scientific">Kitasatospora setae (strain ATCC 33774 / DSM 43861 / JCM 3304 / KCC A-0304 / NBRC 14216 / KM-6054)</name>
    <name type="common">Streptomyces setae</name>
    <dbReference type="NCBI Taxonomy" id="452652"/>
    <lineage>
        <taxon>Bacteria</taxon>
        <taxon>Bacillati</taxon>
        <taxon>Actinomycetota</taxon>
        <taxon>Actinomycetes</taxon>
        <taxon>Kitasatosporales</taxon>
        <taxon>Streptomycetaceae</taxon>
        <taxon>Kitasatospora</taxon>
    </lineage>
</organism>
<sequence length="536" mass="56405">MSPDTIVLARTVHTLDATTDATTAGATAVAVADGLITAVGTAADARRWRGPGTELIDLGDAVLVPGLVDGHSHPALGLELTTGTDLSAVRDLDGLRAALASAERLDGWVLAWNLDHNAFGDRPVHRSAVEDVLGPDTPAFIRLYDGHSALATGPALRAAGVTGPRTFAQRATVVCDPDGTPTGHLIEHAAMDLVTAVMPSLPLDQRRDALHALLLRMAGGGLAGAHVMDAGGDILDLVRAIEDTRHLPLRLRIAPWCMPGTDADGLRELAALQAESGRNWLVGGVKLFVDGTVEGGSAWLEHPDCHGEGTAALWLDPAEYTDVVRQLDAYGVRTATHAIGDAGVRHVLDTVAALPGRGRGRHRIEHIETLGDEQARRFAELGVPASMQPTHSAYTRADHTDAWSTRLGTERADRAWICRTLRDTGATLALGSDWPIAHHDPRGVLAYARLRRHAGTDTTPVNPLQALTPLMALEGYTTHAARAAGESDRTGRIAPGLRADLTAFALDPLTADPDAFAGTAVPLTMSNGVVTNRGGS</sequence>
<dbReference type="InterPro" id="IPR032466">
    <property type="entry name" value="Metal_Hydrolase"/>
</dbReference>
<dbReference type="EMBL" id="AP010968">
    <property type="protein sequence ID" value="BAJ27329.1"/>
    <property type="molecule type" value="Genomic_DNA"/>
</dbReference>
<dbReference type="InterPro" id="IPR013108">
    <property type="entry name" value="Amidohydro_3"/>
</dbReference>
<dbReference type="SUPFAM" id="SSF51556">
    <property type="entry name" value="Metallo-dependent hydrolases"/>
    <property type="match status" value="1"/>
</dbReference>
<dbReference type="PATRIC" id="fig|452652.3.peg.1501"/>